<feature type="domain" description="Metallo-beta-lactamase" evidence="1">
    <location>
        <begin position="23"/>
        <end position="207"/>
    </location>
</feature>
<proteinExistence type="predicted"/>
<dbReference type="Proteomes" id="UP000037392">
    <property type="component" value="Unassembled WGS sequence"/>
</dbReference>
<gene>
    <name evidence="2" type="ORF">HMPREF9470_05675</name>
</gene>
<accession>A0A0J9B9M4</accession>
<evidence type="ECO:0000313" key="3">
    <source>
        <dbReference type="Proteomes" id="UP000037392"/>
    </source>
</evidence>
<dbReference type="InterPro" id="IPR001279">
    <property type="entry name" value="Metallo-B-lactamas"/>
</dbReference>
<evidence type="ECO:0000313" key="2">
    <source>
        <dbReference type="EMBL" id="KMW09117.1"/>
    </source>
</evidence>
<dbReference type="RefSeq" id="WP_048931387.1">
    <property type="nucleotide sequence ID" value="NZ_KQ235891.1"/>
</dbReference>
<protein>
    <recommendedName>
        <fullName evidence="1">Metallo-beta-lactamase domain-containing protein</fullName>
    </recommendedName>
</protein>
<dbReference type="PANTHER" id="PTHR42951:SF17">
    <property type="entry name" value="METALLO-BETA-LACTAMASE DOMAIN-CONTAINING PROTEIN"/>
    <property type="match status" value="1"/>
</dbReference>
<organism evidence="2 3">
    <name type="scientific">[Clostridium] citroniae WAL-19142</name>
    <dbReference type="NCBI Taxonomy" id="742734"/>
    <lineage>
        <taxon>Bacteria</taxon>
        <taxon>Bacillati</taxon>
        <taxon>Bacillota</taxon>
        <taxon>Clostridia</taxon>
        <taxon>Lachnospirales</taxon>
        <taxon>Lachnospiraceae</taxon>
        <taxon>Enterocloster</taxon>
    </lineage>
</organism>
<name>A0A0J9B9M4_9FIRM</name>
<reference evidence="2 3" key="1">
    <citation type="submission" date="2011-04" db="EMBL/GenBank/DDBJ databases">
        <title>The Genome Sequence of Clostridium citroniae WAL-19142.</title>
        <authorList>
            <consortium name="The Broad Institute Genome Sequencing Platform"/>
            <person name="Earl A."/>
            <person name="Ward D."/>
            <person name="Feldgarden M."/>
            <person name="Gevers D."/>
            <person name="Warren Y.A."/>
            <person name="Tyrrell K.L."/>
            <person name="Citron D.M."/>
            <person name="Goldstein E.J."/>
            <person name="Daigneault M."/>
            <person name="Allen-Vercoe E."/>
            <person name="Young S.K."/>
            <person name="Zeng Q."/>
            <person name="Gargeya S."/>
            <person name="Fitzgerald M."/>
            <person name="Haas B."/>
            <person name="Abouelleil A."/>
            <person name="Alvarado L."/>
            <person name="Arachchi H.M."/>
            <person name="Berlin A."/>
            <person name="Brown A."/>
            <person name="Chapman S.B."/>
            <person name="Chen Z."/>
            <person name="Dunbar C."/>
            <person name="Freedman E."/>
            <person name="Gearin G."/>
            <person name="Gellesch M."/>
            <person name="Goldberg J."/>
            <person name="Griggs A."/>
            <person name="Gujja S."/>
            <person name="Heilman E.R."/>
            <person name="Heiman D."/>
            <person name="Howarth C."/>
            <person name="Larson L."/>
            <person name="Lui A."/>
            <person name="MacDonald P.J."/>
            <person name="Mehta T."/>
            <person name="Montmayeur A."/>
            <person name="Murphy C."/>
            <person name="Neiman D."/>
            <person name="Pearson M."/>
            <person name="Priest M."/>
            <person name="Roberts A."/>
            <person name="Saif S."/>
            <person name="Shea T."/>
            <person name="Shenoy N."/>
            <person name="Sisk P."/>
            <person name="Stolte C."/>
            <person name="Sykes S."/>
            <person name="White J."/>
            <person name="Yandava C."/>
            <person name="Wortman J."/>
            <person name="Nusbaum C."/>
            <person name="Birren B."/>
        </authorList>
    </citation>
    <scope>NUCLEOTIDE SEQUENCE [LARGE SCALE GENOMIC DNA]</scope>
    <source>
        <strain evidence="2 3">WAL-19142</strain>
    </source>
</reference>
<dbReference type="OrthoDB" id="9802248at2"/>
<evidence type="ECO:0000259" key="1">
    <source>
        <dbReference type="SMART" id="SM00849"/>
    </source>
</evidence>
<dbReference type="Gene3D" id="3.60.15.10">
    <property type="entry name" value="Ribonuclease Z/Hydroxyacylglutathione hydrolase-like"/>
    <property type="match status" value="1"/>
</dbReference>
<dbReference type="GeneID" id="93166984"/>
<dbReference type="AlphaFoldDB" id="A0A0J9B9M4"/>
<dbReference type="PANTHER" id="PTHR42951">
    <property type="entry name" value="METALLO-BETA-LACTAMASE DOMAIN-CONTAINING"/>
    <property type="match status" value="1"/>
</dbReference>
<dbReference type="InterPro" id="IPR036866">
    <property type="entry name" value="RibonucZ/Hydroxyglut_hydro"/>
</dbReference>
<dbReference type="InterPro" id="IPR050855">
    <property type="entry name" value="NDM-1-like"/>
</dbReference>
<dbReference type="PATRIC" id="fig|742734.4.peg.6084"/>
<dbReference type="Pfam" id="PF00753">
    <property type="entry name" value="Lactamase_B"/>
    <property type="match status" value="1"/>
</dbReference>
<sequence>MKISKTVHQLKIDFNISPQISRYVYVYLIEGNDGYYLIDTGVKGCDKKIGEYIHKNGRRRQTINTVLLTHSHPDHIGGAKALKHIYGCQICSCAGEKNWVEDIDLQYRERPIPNFYGLVEGSVHVDRTLIPGEIIELEPGISLEVIKASGHSLESLCFYYREEKLLFVGDGIPGPEDVPIYVDSQASLDTLERLRVWKEVDLYCPAWDQMYNHEQGVEVIEKAKQVMEQLRDAAVESLRWYSRPDDVVSYVVPCLCQRLGMEQWSEHPLFKRSVLEDIQRMKQAR</sequence>
<dbReference type="EMBL" id="ADLK01000068">
    <property type="protein sequence ID" value="KMW09117.1"/>
    <property type="molecule type" value="Genomic_DNA"/>
</dbReference>
<dbReference type="SMART" id="SM00849">
    <property type="entry name" value="Lactamase_B"/>
    <property type="match status" value="1"/>
</dbReference>
<dbReference type="SUPFAM" id="SSF56281">
    <property type="entry name" value="Metallo-hydrolase/oxidoreductase"/>
    <property type="match status" value="1"/>
</dbReference>
<comment type="caution">
    <text evidence="2">The sequence shown here is derived from an EMBL/GenBank/DDBJ whole genome shotgun (WGS) entry which is preliminary data.</text>
</comment>